<reference evidence="2 3" key="1">
    <citation type="submission" date="2019-02" db="EMBL/GenBank/DDBJ databases">
        <title>Genomic Encyclopedia of Type Strains, Phase IV (KMG-IV): sequencing the most valuable type-strain genomes for metagenomic binning, comparative biology and taxonomic classification.</title>
        <authorList>
            <person name="Goeker M."/>
        </authorList>
    </citation>
    <scope>NUCLEOTIDE SEQUENCE [LARGE SCALE GENOMIC DNA]</scope>
    <source>
        <strain evidence="2 3">DSM 101727</strain>
    </source>
</reference>
<dbReference type="PIRSF" id="PIRSF029171">
    <property type="entry name" value="Esterase_LipA"/>
    <property type="match status" value="1"/>
</dbReference>
<protein>
    <submittedName>
        <fullName evidence="2">Secretory lipase</fullName>
    </submittedName>
</protein>
<feature type="chain" id="PRO_5039494924" evidence="1">
    <location>
        <begin position="24"/>
        <end position="403"/>
    </location>
</feature>
<accession>A0A4V2ERU6</accession>
<sequence length="403" mass="42486">MRKLISRSAVSVLVVVAAVLAMAGHAASAPRAAAPAQKAQSLDEFYVPPNPLPQGAPGDIIRARPSKAGPRAATVNAWQVMYLSTNAHGQPNAVTGTVLVPKNVDPATAPVIGMGPGTHGPAAHCVVSSMINVGAYYEQNALNDMFAKGYAVAVTDYEGYHPTPKTTYMNGKSMGNAVVNVVRAAQRLPEAKLSKDAKVMFRGYSQGGAAATWAGQIQPEVAPELKLVGVVGGGVPADLVQVALPLDGKFGSGLLFYALLGLNNAYSELKLENYLNEAGKAAFADMSANSCALELLSKYRDKRANDYMTSSPILTPEWLARIGESKLVGKASAVPIYQYHSTGDDLVDFSQGKTLRDEQCAAGVKLTWHELPTDHITGVYTGNPGALEFMVDRLADKPATSNC</sequence>
<dbReference type="Gene3D" id="1.10.260.130">
    <property type="match status" value="1"/>
</dbReference>
<dbReference type="Proteomes" id="UP000294257">
    <property type="component" value="Unassembled WGS sequence"/>
</dbReference>
<name>A0A4V2ERU6_9PSEU</name>
<evidence type="ECO:0000256" key="1">
    <source>
        <dbReference type="SAM" id="SignalP"/>
    </source>
</evidence>
<evidence type="ECO:0000313" key="2">
    <source>
        <dbReference type="EMBL" id="RZS34097.1"/>
    </source>
</evidence>
<dbReference type="EMBL" id="SGWQ01000010">
    <property type="protein sequence ID" value="RZS34097.1"/>
    <property type="molecule type" value="Genomic_DNA"/>
</dbReference>
<keyword evidence="1" id="KW-0732">Signal</keyword>
<organism evidence="2 3">
    <name type="scientific">Herbihabitans rhizosphaerae</name>
    <dbReference type="NCBI Taxonomy" id="1872711"/>
    <lineage>
        <taxon>Bacteria</taxon>
        <taxon>Bacillati</taxon>
        <taxon>Actinomycetota</taxon>
        <taxon>Actinomycetes</taxon>
        <taxon>Pseudonocardiales</taxon>
        <taxon>Pseudonocardiaceae</taxon>
        <taxon>Herbihabitans</taxon>
    </lineage>
</organism>
<dbReference type="InterPro" id="IPR029058">
    <property type="entry name" value="AB_hydrolase_fold"/>
</dbReference>
<gene>
    <name evidence="2" type="ORF">EV193_110247</name>
</gene>
<dbReference type="InterPro" id="IPR005152">
    <property type="entry name" value="Lipase_secreted"/>
</dbReference>
<feature type="signal peptide" evidence="1">
    <location>
        <begin position="1"/>
        <end position="23"/>
    </location>
</feature>
<dbReference type="AlphaFoldDB" id="A0A4V2ERU6"/>
<dbReference type="Pfam" id="PF03583">
    <property type="entry name" value="LIP"/>
    <property type="match status" value="1"/>
</dbReference>
<dbReference type="Gene3D" id="3.40.50.1820">
    <property type="entry name" value="alpha/beta hydrolase"/>
    <property type="match status" value="1"/>
</dbReference>
<dbReference type="SUPFAM" id="SSF53474">
    <property type="entry name" value="alpha/beta-Hydrolases"/>
    <property type="match status" value="1"/>
</dbReference>
<dbReference type="PANTHER" id="PTHR34853">
    <property type="match status" value="1"/>
</dbReference>
<comment type="caution">
    <text evidence="2">The sequence shown here is derived from an EMBL/GenBank/DDBJ whole genome shotgun (WGS) entry which is preliminary data.</text>
</comment>
<dbReference type="GO" id="GO:0004806">
    <property type="term" value="F:triacylglycerol lipase activity"/>
    <property type="evidence" value="ECO:0007669"/>
    <property type="project" value="InterPro"/>
</dbReference>
<evidence type="ECO:0000313" key="3">
    <source>
        <dbReference type="Proteomes" id="UP000294257"/>
    </source>
</evidence>
<dbReference type="GO" id="GO:0016042">
    <property type="term" value="P:lipid catabolic process"/>
    <property type="evidence" value="ECO:0007669"/>
    <property type="project" value="InterPro"/>
</dbReference>
<dbReference type="PANTHER" id="PTHR34853:SF1">
    <property type="entry name" value="LIPASE 5"/>
    <property type="match status" value="1"/>
</dbReference>
<keyword evidence="3" id="KW-1185">Reference proteome</keyword>
<proteinExistence type="predicted"/>